<dbReference type="EMBL" id="JAUEDM010000007">
    <property type="protein sequence ID" value="KAK3313357.1"/>
    <property type="molecule type" value="Genomic_DNA"/>
</dbReference>
<sequence>MAPRRRHGKPVSSRRYLVLRHARNLIQARALRAAGETPPPKLAPGYEQLFSSHVPGLRAGKYEIEVTQEIKVEAGWKAKETGPTKQVFDVQAPRFVLPPDCVYSTFPAPGGSAPVETLAHVVLNDTTLPWERGFDTVPGRQTVAEDKVPNRIPWLACLTFEADELLLSEQQLKGNADMKSIFSSTSNFAAGVEQTPTLSVKLDLPDFLRLDQTQVLTPYKTINGESQPKGELIFVKPDLFGRLFTNLGEDGLPVSRQNFCSVSRYQYLAHVRHINTEGMAHAGEDDEATGRQFSIIPSHRTGPPGRARPAMLVSHLVSIEGIEQMAYPTDASKLIALPSLHSWSHACLPAGSFKLADAFESLGQTQGMLRPSNELIPKVDPNAPFSIAGEAAKRLEDGFSMLRWRTIKGDATAAFTRSPFVPKSVTGTTRETLSNSGQALQILDQKLGLMDLSYSVAWQLGRTLALADQSFTAALCRVRKEILQQATDKTRRAVLYATGTSVMEKKHLARRVGDLVAHLAEVPMAIESESLPIDLSRRWRRPPRPDVEVTYHHASVENILDTELRHAAFRIGSSVDPNHAGIRDSDDPHYDPPYDEHNTPASADWMVVLKFVLDLLFLIKVPMHYLVTDASHLPQESLRFFHVDPNWTEALVDGALCLGNQIDRDKDRVRKAMKEAITRYREHVNPDLGYRPPVPTYGFLLRSAVVKEFPDLVVSTQPVANPEHQPLIARQEILDTDLMLVLLTEAPGTTKLEFLTFSQPAHQQCFSVAKSLTHEEIKLAYKRMYTIADQKDPYRQYPFDQPVWKRTGEDEHKRSLHPYIWGTSEDVDDLRILNVEHLAKHVYDTLKDKTSGGKEKEWKPEWFAEISPTAAMLGLQLNEPCWQLKIKLPAVVPNPPLLTTNTNPSRTPASPVHKKAISTQGEGVNHLSHADRLALPRLFVATPSPHFHSIHPAKPLPKSKLPRIKASPPIYAYKVYPISSPGASGVPTSPYAQDLIFSIVYQSSALDWQLQSLTIDIPVGDDDRYCLCDDYKGSGTFMLSNLRMNVLPTYSSAEKVLRLVMRPRSHWGWVDVTCLGEMSFVLGGVEVNRQYEVPEGDEGVDVVCPVRLEYVQQVDETELRIRLVKVK</sequence>
<keyword evidence="2" id="KW-1185">Reference proteome</keyword>
<evidence type="ECO:0000313" key="1">
    <source>
        <dbReference type="EMBL" id="KAK3313357.1"/>
    </source>
</evidence>
<proteinExistence type="predicted"/>
<dbReference type="AlphaFoldDB" id="A0AAE0HUW2"/>
<comment type="caution">
    <text evidence="1">The sequence shown here is derived from an EMBL/GenBank/DDBJ whole genome shotgun (WGS) entry which is preliminary data.</text>
</comment>
<evidence type="ECO:0000313" key="2">
    <source>
        <dbReference type="Proteomes" id="UP001283341"/>
    </source>
</evidence>
<organism evidence="1 2">
    <name type="scientific">Apodospora peruviana</name>
    <dbReference type="NCBI Taxonomy" id="516989"/>
    <lineage>
        <taxon>Eukaryota</taxon>
        <taxon>Fungi</taxon>
        <taxon>Dikarya</taxon>
        <taxon>Ascomycota</taxon>
        <taxon>Pezizomycotina</taxon>
        <taxon>Sordariomycetes</taxon>
        <taxon>Sordariomycetidae</taxon>
        <taxon>Sordariales</taxon>
        <taxon>Lasiosphaeriaceae</taxon>
        <taxon>Apodospora</taxon>
    </lineage>
</organism>
<reference evidence="1" key="2">
    <citation type="submission" date="2023-06" db="EMBL/GenBank/DDBJ databases">
        <authorList>
            <consortium name="Lawrence Berkeley National Laboratory"/>
            <person name="Haridas S."/>
            <person name="Hensen N."/>
            <person name="Bonometti L."/>
            <person name="Westerberg I."/>
            <person name="Brannstrom I.O."/>
            <person name="Guillou S."/>
            <person name="Cros-Aarteil S."/>
            <person name="Calhoun S."/>
            <person name="Kuo A."/>
            <person name="Mondo S."/>
            <person name="Pangilinan J."/>
            <person name="Riley R."/>
            <person name="Labutti K."/>
            <person name="Andreopoulos B."/>
            <person name="Lipzen A."/>
            <person name="Chen C."/>
            <person name="Yanf M."/>
            <person name="Daum C."/>
            <person name="Ng V."/>
            <person name="Clum A."/>
            <person name="Steindorff A."/>
            <person name="Ohm R."/>
            <person name="Martin F."/>
            <person name="Silar P."/>
            <person name="Natvig D."/>
            <person name="Lalanne C."/>
            <person name="Gautier V."/>
            <person name="Ament-Velasquez S.L."/>
            <person name="Kruys A."/>
            <person name="Hutchinson M.I."/>
            <person name="Powell A.J."/>
            <person name="Barry K."/>
            <person name="Miller A.N."/>
            <person name="Grigoriev I.V."/>
            <person name="Debuchy R."/>
            <person name="Gladieux P."/>
            <person name="Thoren M.H."/>
            <person name="Johannesson H."/>
        </authorList>
    </citation>
    <scope>NUCLEOTIDE SEQUENCE</scope>
    <source>
        <strain evidence="1">CBS 118394</strain>
    </source>
</reference>
<accession>A0AAE0HUW2</accession>
<protein>
    <submittedName>
        <fullName evidence="1">Uncharacterized protein</fullName>
    </submittedName>
</protein>
<name>A0AAE0HUW2_9PEZI</name>
<reference evidence="1" key="1">
    <citation type="journal article" date="2023" name="Mol. Phylogenet. Evol.">
        <title>Genome-scale phylogeny and comparative genomics of the fungal order Sordariales.</title>
        <authorList>
            <person name="Hensen N."/>
            <person name="Bonometti L."/>
            <person name="Westerberg I."/>
            <person name="Brannstrom I.O."/>
            <person name="Guillou S."/>
            <person name="Cros-Aarteil S."/>
            <person name="Calhoun S."/>
            <person name="Haridas S."/>
            <person name="Kuo A."/>
            <person name="Mondo S."/>
            <person name="Pangilinan J."/>
            <person name="Riley R."/>
            <person name="LaButti K."/>
            <person name="Andreopoulos B."/>
            <person name="Lipzen A."/>
            <person name="Chen C."/>
            <person name="Yan M."/>
            <person name="Daum C."/>
            <person name="Ng V."/>
            <person name="Clum A."/>
            <person name="Steindorff A."/>
            <person name="Ohm R.A."/>
            <person name="Martin F."/>
            <person name="Silar P."/>
            <person name="Natvig D.O."/>
            <person name="Lalanne C."/>
            <person name="Gautier V."/>
            <person name="Ament-Velasquez S.L."/>
            <person name="Kruys A."/>
            <person name="Hutchinson M.I."/>
            <person name="Powell A.J."/>
            <person name="Barry K."/>
            <person name="Miller A.N."/>
            <person name="Grigoriev I.V."/>
            <person name="Debuchy R."/>
            <person name="Gladieux P."/>
            <person name="Hiltunen Thoren M."/>
            <person name="Johannesson H."/>
        </authorList>
    </citation>
    <scope>NUCLEOTIDE SEQUENCE</scope>
    <source>
        <strain evidence="1">CBS 118394</strain>
    </source>
</reference>
<dbReference type="Proteomes" id="UP001283341">
    <property type="component" value="Unassembled WGS sequence"/>
</dbReference>
<gene>
    <name evidence="1" type="ORF">B0H66DRAFT_522326</name>
</gene>